<evidence type="ECO:0000256" key="4">
    <source>
        <dbReference type="ARBA" id="ARBA00023136"/>
    </source>
</evidence>
<evidence type="ECO:0000256" key="3">
    <source>
        <dbReference type="ARBA" id="ARBA00022989"/>
    </source>
</evidence>
<keyword evidence="4" id="KW-0472">Membrane</keyword>
<comment type="caution">
    <text evidence="5">The sequence shown here is derived from an EMBL/GenBank/DDBJ whole genome shotgun (WGS) entry which is preliminary data.</text>
</comment>
<accession>A0A6B3N7S2</accession>
<feature type="non-terminal residue" evidence="5">
    <location>
        <position position="1"/>
    </location>
</feature>
<dbReference type="PANTHER" id="PTHR39344:SF1">
    <property type="entry name" value="UPF0182 PROTEIN SLL1060"/>
    <property type="match status" value="1"/>
</dbReference>
<dbReference type="GO" id="GO:0016020">
    <property type="term" value="C:membrane"/>
    <property type="evidence" value="ECO:0007669"/>
    <property type="project" value="InterPro"/>
</dbReference>
<dbReference type="Pfam" id="PF03699">
    <property type="entry name" value="UPF0182"/>
    <property type="match status" value="1"/>
</dbReference>
<dbReference type="InterPro" id="IPR005372">
    <property type="entry name" value="UPF0182"/>
</dbReference>
<keyword evidence="3" id="KW-1133">Transmembrane helix</keyword>
<gene>
    <name evidence="5" type="ORF">F6J89_03330</name>
</gene>
<organism evidence="5">
    <name type="scientific">Symploca sp. SIO1C4</name>
    <dbReference type="NCBI Taxonomy" id="2607765"/>
    <lineage>
        <taxon>Bacteria</taxon>
        <taxon>Bacillati</taxon>
        <taxon>Cyanobacteriota</taxon>
        <taxon>Cyanophyceae</taxon>
        <taxon>Coleofasciculales</taxon>
        <taxon>Coleofasciculaceae</taxon>
        <taxon>Symploca</taxon>
    </lineage>
</organism>
<evidence type="ECO:0000256" key="2">
    <source>
        <dbReference type="ARBA" id="ARBA00022692"/>
    </source>
</evidence>
<sequence>YFVKDIGVGTNASEEGALSTSSPEVRDSIPIGTPRIYYGEKTNTYVMTSTKVKELDYPSGSENVSNTYDGRGGISIGSMWRRLLFAQYLRDWQMLLTENFTSQSKLLLRRNIKQRLQAIIPFVYYDQDPYLVTADIGDANNHLYWIVDAYTTSDHYPYSDPGKGKFNYIRNSIKAVIDAYNGEVNFYIADAEDPIIKTWSKIFPNLFQPLADMPTALRSHIRYPVDLFNIQSEQLLNYHITDPQVFYNREDLWRIPQEIYGNESQPIAPYYLIMKLPAVSSEEFIVLQPYTPVARNNLIAWLAARCDGDQYGKLLLYEFPKQELVYGPEQIEALINQEPEISEQITLWNREGSRVIQGNLLVIPIERSLLYVEPLYLEAEQNSLPTLARVIVVYQNRIFMRKTLEESLRAIF</sequence>
<proteinExistence type="predicted"/>
<dbReference type="PANTHER" id="PTHR39344">
    <property type="entry name" value="UPF0182 PROTEIN SLL1060"/>
    <property type="match status" value="1"/>
</dbReference>
<reference evidence="5" key="1">
    <citation type="submission" date="2019-11" db="EMBL/GenBank/DDBJ databases">
        <title>Genomic insights into an expanded diversity of filamentous marine cyanobacteria reveals the extraordinary biosynthetic potential of Moorea and Okeania.</title>
        <authorList>
            <person name="Ferreira Leao T."/>
            <person name="Wang M."/>
            <person name="Moss N."/>
            <person name="Da Silva R."/>
            <person name="Sanders J."/>
            <person name="Nurk S."/>
            <person name="Gurevich A."/>
            <person name="Humphrey G."/>
            <person name="Reher R."/>
            <person name="Zhu Q."/>
            <person name="Belda-Ferre P."/>
            <person name="Glukhov E."/>
            <person name="Rex R."/>
            <person name="Dorrestein P.C."/>
            <person name="Knight R."/>
            <person name="Pevzner P."/>
            <person name="Gerwick W.H."/>
            <person name="Gerwick L."/>
        </authorList>
    </citation>
    <scope>NUCLEOTIDE SEQUENCE</scope>
    <source>
        <strain evidence="5">SIO1C4</strain>
    </source>
</reference>
<keyword evidence="1" id="KW-1003">Cell membrane</keyword>
<dbReference type="EMBL" id="JAAHFQ010000041">
    <property type="protein sequence ID" value="NER26672.1"/>
    <property type="molecule type" value="Genomic_DNA"/>
</dbReference>
<evidence type="ECO:0000256" key="1">
    <source>
        <dbReference type="ARBA" id="ARBA00022475"/>
    </source>
</evidence>
<evidence type="ECO:0000313" key="5">
    <source>
        <dbReference type="EMBL" id="NER26672.1"/>
    </source>
</evidence>
<keyword evidence="2" id="KW-0812">Transmembrane</keyword>
<dbReference type="AlphaFoldDB" id="A0A6B3N7S2"/>
<protein>
    <submittedName>
        <fullName evidence="5">COG1615 family transporter</fullName>
    </submittedName>
</protein>
<dbReference type="GO" id="GO:0005576">
    <property type="term" value="C:extracellular region"/>
    <property type="evidence" value="ECO:0007669"/>
    <property type="project" value="TreeGrafter"/>
</dbReference>
<name>A0A6B3N7S2_9CYAN</name>